<proteinExistence type="predicted"/>
<feature type="non-terminal residue" evidence="1">
    <location>
        <position position="1"/>
    </location>
</feature>
<reference evidence="1" key="1">
    <citation type="journal article" date="2014" name="Front. Microbiol.">
        <title>High frequency of phylogenetically diverse reductive dehalogenase-homologous genes in deep subseafloor sedimentary metagenomes.</title>
        <authorList>
            <person name="Kawai M."/>
            <person name="Futagami T."/>
            <person name="Toyoda A."/>
            <person name="Takaki Y."/>
            <person name="Nishi S."/>
            <person name="Hori S."/>
            <person name="Arai W."/>
            <person name="Tsubouchi T."/>
            <person name="Morono Y."/>
            <person name="Uchiyama I."/>
            <person name="Ito T."/>
            <person name="Fujiyama A."/>
            <person name="Inagaki F."/>
            <person name="Takami H."/>
        </authorList>
    </citation>
    <scope>NUCLEOTIDE SEQUENCE</scope>
    <source>
        <strain evidence="1">Expedition CK06-06</strain>
    </source>
</reference>
<comment type="caution">
    <text evidence="1">The sequence shown here is derived from an EMBL/GenBank/DDBJ whole genome shotgun (WGS) entry which is preliminary data.</text>
</comment>
<protein>
    <submittedName>
        <fullName evidence="1">Uncharacterized protein</fullName>
    </submittedName>
</protein>
<gene>
    <name evidence="1" type="ORF">S12H4_58071</name>
</gene>
<dbReference type="AlphaFoldDB" id="X1VGD5"/>
<sequence length="48" mass="5460">WAIPDFIFGLIDTYIGLNANILIILTEQSNETPNSNDLMLVKIIFFAF</sequence>
<name>X1VGD5_9ZZZZ</name>
<evidence type="ECO:0000313" key="1">
    <source>
        <dbReference type="EMBL" id="GAJ17247.1"/>
    </source>
</evidence>
<dbReference type="EMBL" id="BARW01037663">
    <property type="protein sequence ID" value="GAJ17247.1"/>
    <property type="molecule type" value="Genomic_DNA"/>
</dbReference>
<accession>X1VGD5</accession>
<organism evidence="1">
    <name type="scientific">marine sediment metagenome</name>
    <dbReference type="NCBI Taxonomy" id="412755"/>
    <lineage>
        <taxon>unclassified sequences</taxon>
        <taxon>metagenomes</taxon>
        <taxon>ecological metagenomes</taxon>
    </lineage>
</organism>